<keyword evidence="5" id="KW-0539">Nucleus</keyword>
<evidence type="ECO:0000256" key="2">
    <source>
        <dbReference type="ARBA" id="ARBA00022723"/>
    </source>
</evidence>
<accession>A0A177WUN5</accession>
<dbReference type="PANTHER" id="PTHR23215:SF0">
    <property type="entry name" value="BUB3-INTERACTING AND GLEBS MOTIF-CONTAINING PROTEIN ZNF207"/>
    <property type="match status" value="1"/>
</dbReference>
<reference evidence="6 7" key="1">
    <citation type="submission" date="2006-10" db="EMBL/GenBank/DDBJ databases">
        <title>The Genome Sequence of Batrachochytrium dendrobatidis JEL423.</title>
        <authorList>
            <consortium name="The Broad Institute Genome Sequencing Platform"/>
            <person name="Birren B."/>
            <person name="Lander E."/>
            <person name="Galagan J."/>
            <person name="Cuomo C."/>
            <person name="Devon K."/>
            <person name="Jaffe D."/>
            <person name="Butler J."/>
            <person name="Alvarez P."/>
            <person name="Gnerre S."/>
            <person name="Grabherr M."/>
            <person name="Kleber M."/>
            <person name="Mauceli E."/>
            <person name="Brockman W."/>
            <person name="Young S."/>
            <person name="LaButti K."/>
            <person name="Sykes S."/>
            <person name="DeCaprio D."/>
            <person name="Crawford M."/>
            <person name="Koehrsen M."/>
            <person name="Engels R."/>
            <person name="Montgomery P."/>
            <person name="Pearson M."/>
            <person name="Howarth C."/>
            <person name="Larson L."/>
            <person name="White J."/>
            <person name="O'Leary S."/>
            <person name="Kodira C."/>
            <person name="Zeng Q."/>
            <person name="Yandava C."/>
            <person name="Alvarado L."/>
            <person name="Longcore J."/>
            <person name="James T."/>
        </authorList>
    </citation>
    <scope>NUCLEOTIDE SEQUENCE [LARGE SCALE GENOMIC DNA]</scope>
    <source>
        <strain evidence="6 7">JEL423</strain>
    </source>
</reference>
<proteinExistence type="predicted"/>
<dbReference type="EMBL" id="DS022309">
    <property type="protein sequence ID" value="OAJ43091.1"/>
    <property type="molecule type" value="Genomic_DNA"/>
</dbReference>
<keyword evidence="3" id="KW-0863">Zinc-finger</keyword>
<comment type="subcellular location">
    <subcellularLocation>
        <location evidence="1">Nucleus</location>
    </subcellularLocation>
</comment>
<gene>
    <name evidence="6" type="ORF">BDEG_26475</name>
</gene>
<dbReference type="OrthoDB" id="1306014at2759"/>
<dbReference type="GO" id="GO:0008270">
    <property type="term" value="F:zinc ion binding"/>
    <property type="evidence" value="ECO:0007669"/>
    <property type="project" value="UniProtKB-KW"/>
</dbReference>
<reference evidence="6 7" key="2">
    <citation type="submission" date="2016-05" db="EMBL/GenBank/DDBJ databases">
        <title>Lineage-specific infection strategies underlie the spectrum of fungal disease in amphibians.</title>
        <authorList>
            <person name="Cuomo C.A."/>
            <person name="Farrer R.A."/>
            <person name="James T."/>
            <person name="Longcore J."/>
            <person name="Birren B."/>
        </authorList>
    </citation>
    <scope>NUCLEOTIDE SEQUENCE [LARGE SCALE GENOMIC DNA]</scope>
    <source>
        <strain evidence="6 7">JEL423</strain>
    </source>
</reference>
<keyword evidence="2" id="KW-0479">Metal-binding</keyword>
<name>A0A177WUN5_BATDL</name>
<dbReference type="STRING" id="403673.A0A177WUN5"/>
<evidence type="ECO:0000256" key="4">
    <source>
        <dbReference type="ARBA" id="ARBA00022833"/>
    </source>
</evidence>
<evidence type="ECO:0000256" key="1">
    <source>
        <dbReference type="ARBA" id="ARBA00004123"/>
    </source>
</evidence>
<organism evidence="6 7">
    <name type="scientific">Batrachochytrium dendrobatidis (strain JEL423)</name>
    <dbReference type="NCBI Taxonomy" id="403673"/>
    <lineage>
        <taxon>Eukaryota</taxon>
        <taxon>Fungi</taxon>
        <taxon>Fungi incertae sedis</taxon>
        <taxon>Chytridiomycota</taxon>
        <taxon>Chytridiomycota incertae sedis</taxon>
        <taxon>Chytridiomycetes</taxon>
        <taxon>Rhizophydiales</taxon>
        <taxon>Rhizophydiales incertae sedis</taxon>
        <taxon>Batrachochytrium</taxon>
    </lineage>
</organism>
<dbReference type="AlphaFoldDB" id="A0A177WUN5"/>
<evidence type="ECO:0000256" key="3">
    <source>
        <dbReference type="ARBA" id="ARBA00022771"/>
    </source>
</evidence>
<sequence length="333" mass="35342">MARVANALPGRDSVAIEIFGMEGVPEADLQAHIAEVEVHSEQQTKRTKVDMVVDQDALTRQLEEFRQKQQASQVMVHGGVSGGMMSHGMQAGMMPGMPPEIAHGMRPQQHNMVHHVPPNLQMQPGMPQLLPPGMPPNMPPGMHLRAPHGMPPRMPPGMFNPNGMPPNFPARMPMPGMPQGMPQGMPMQPFPGGLPPPPQQFSGAYSSGITHSVSNAPTVGSMSNAPPNKLSDFSSAAPPSGALGQVTAPLQQALAVSTGNMTFDGNTLADTTSAASISTLVTPLNPVPAVASTQAPKKATDKPTRLVYVDTVSLEERRALLTKHRYDDTEGGH</sequence>
<dbReference type="GO" id="GO:0005634">
    <property type="term" value="C:nucleus"/>
    <property type="evidence" value="ECO:0007669"/>
    <property type="project" value="UniProtKB-SubCell"/>
</dbReference>
<dbReference type="Proteomes" id="UP000077115">
    <property type="component" value="Unassembled WGS sequence"/>
</dbReference>
<evidence type="ECO:0000313" key="7">
    <source>
        <dbReference type="Proteomes" id="UP000077115"/>
    </source>
</evidence>
<evidence type="ECO:0000313" key="6">
    <source>
        <dbReference type="EMBL" id="OAJ43091.1"/>
    </source>
</evidence>
<dbReference type="VEuPathDB" id="FungiDB:BDEG_26475"/>
<dbReference type="PANTHER" id="PTHR23215">
    <property type="entry name" value="ZINC FINGER PROTEIN 207"/>
    <property type="match status" value="1"/>
</dbReference>
<protein>
    <submittedName>
        <fullName evidence="6">Uncharacterized protein</fullName>
    </submittedName>
</protein>
<evidence type="ECO:0000256" key="5">
    <source>
        <dbReference type="ARBA" id="ARBA00023242"/>
    </source>
</evidence>
<keyword evidence="4" id="KW-0862">Zinc</keyword>